<accession>A0A8S1N484</accession>
<evidence type="ECO:0000256" key="3">
    <source>
        <dbReference type="ARBA" id="ARBA00022679"/>
    </source>
</evidence>
<evidence type="ECO:0000259" key="10">
    <source>
        <dbReference type="PROSITE" id="PS50011"/>
    </source>
</evidence>
<evidence type="ECO:0000256" key="8">
    <source>
        <dbReference type="ARBA" id="ARBA00048679"/>
    </source>
</evidence>
<evidence type="ECO:0000256" key="4">
    <source>
        <dbReference type="ARBA" id="ARBA00022741"/>
    </source>
</evidence>
<evidence type="ECO:0000256" key="6">
    <source>
        <dbReference type="ARBA" id="ARBA00022840"/>
    </source>
</evidence>
<feature type="domain" description="Protein kinase" evidence="10">
    <location>
        <begin position="130"/>
        <end position="391"/>
    </location>
</feature>
<evidence type="ECO:0000256" key="5">
    <source>
        <dbReference type="ARBA" id="ARBA00022777"/>
    </source>
</evidence>
<comment type="catalytic activity">
    <reaction evidence="7">
        <text>L-threonyl-[protein] + ATP = O-phospho-L-threonyl-[protein] + ADP + H(+)</text>
        <dbReference type="Rhea" id="RHEA:46608"/>
        <dbReference type="Rhea" id="RHEA-COMP:11060"/>
        <dbReference type="Rhea" id="RHEA-COMP:11605"/>
        <dbReference type="ChEBI" id="CHEBI:15378"/>
        <dbReference type="ChEBI" id="CHEBI:30013"/>
        <dbReference type="ChEBI" id="CHEBI:30616"/>
        <dbReference type="ChEBI" id="CHEBI:61977"/>
        <dbReference type="ChEBI" id="CHEBI:456216"/>
        <dbReference type="EC" id="2.7.11.1"/>
    </reaction>
</comment>
<comment type="catalytic activity">
    <reaction evidence="8">
        <text>L-seryl-[protein] + ATP = O-phospho-L-seryl-[protein] + ADP + H(+)</text>
        <dbReference type="Rhea" id="RHEA:17989"/>
        <dbReference type="Rhea" id="RHEA-COMP:9863"/>
        <dbReference type="Rhea" id="RHEA-COMP:11604"/>
        <dbReference type="ChEBI" id="CHEBI:15378"/>
        <dbReference type="ChEBI" id="CHEBI:29999"/>
        <dbReference type="ChEBI" id="CHEBI:30616"/>
        <dbReference type="ChEBI" id="CHEBI:83421"/>
        <dbReference type="ChEBI" id="CHEBI:456216"/>
        <dbReference type="EC" id="2.7.11.1"/>
    </reaction>
</comment>
<dbReference type="FunFam" id="3.30.200.20:FF:000042">
    <property type="entry name" value="Aurora kinase A"/>
    <property type="match status" value="1"/>
</dbReference>
<keyword evidence="6 9" id="KW-0067">ATP-binding</keyword>
<dbReference type="OMA" id="EHGVMIR"/>
<comment type="caution">
    <text evidence="11">The sequence shown here is derived from an EMBL/GenBank/DDBJ whole genome shotgun (WGS) entry which is preliminary data.</text>
</comment>
<dbReference type="InterPro" id="IPR017441">
    <property type="entry name" value="Protein_kinase_ATP_BS"/>
</dbReference>
<evidence type="ECO:0000256" key="7">
    <source>
        <dbReference type="ARBA" id="ARBA00047899"/>
    </source>
</evidence>
<evidence type="ECO:0000256" key="9">
    <source>
        <dbReference type="PROSITE-ProRule" id="PRU10141"/>
    </source>
</evidence>
<feature type="binding site" evidence="9">
    <location>
        <position position="159"/>
    </location>
    <ligand>
        <name>ATP</name>
        <dbReference type="ChEBI" id="CHEBI:30616"/>
    </ligand>
</feature>
<dbReference type="InterPro" id="IPR000719">
    <property type="entry name" value="Prot_kinase_dom"/>
</dbReference>
<keyword evidence="3" id="KW-0808">Transferase</keyword>
<dbReference type="FunFam" id="1.10.510.10:FF:000945">
    <property type="entry name" value="Uncharacterized protein"/>
    <property type="match status" value="1"/>
</dbReference>
<dbReference type="GO" id="GO:0005524">
    <property type="term" value="F:ATP binding"/>
    <property type="evidence" value="ECO:0007669"/>
    <property type="project" value="UniProtKB-UniRule"/>
</dbReference>
<keyword evidence="2" id="KW-0723">Serine/threonine-protein kinase</keyword>
<dbReference type="InterPro" id="IPR008271">
    <property type="entry name" value="Ser/Thr_kinase_AS"/>
</dbReference>
<dbReference type="AlphaFoldDB" id="A0A8S1N484"/>
<dbReference type="EC" id="2.7.11.1" evidence="1"/>
<dbReference type="SMART" id="SM00220">
    <property type="entry name" value="S_TKc"/>
    <property type="match status" value="1"/>
</dbReference>
<dbReference type="GO" id="GO:0004674">
    <property type="term" value="F:protein serine/threonine kinase activity"/>
    <property type="evidence" value="ECO:0007669"/>
    <property type="project" value="UniProtKB-KW"/>
</dbReference>
<evidence type="ECO:0000256" key="1">
    <source>
        <dbReference type="ARBA" id="ARBA00012513"/>
    </source>
</evidence>
<dbReference type="Pfam" id="PF00069">
    <property type="entry name" value="Pkinase"/>
    <property type="match status" value="1"/>
</dbReference>
<reference evidence="11" key="1">
    <citation type="submission" date="2021-01" db="EMBL/GenBank/DDBJ databases">
        <authorList>
            <consortium name="Genoscope - CEA"/>
            <person name="William W."/>
        </authorList>
    </citation>
    <scope>NUCLEOTIDE SEQUENCE</scope>
</reference>
<sequence length="566" mass="65150">MMLNEFTSFFDNLEVINKIKHIWSKFQLSIYEKDSIIFESVCHKISRKTQKLKPIIIQLGQEHLYLFKNKNPHGMLLLTVVVMTIQKNENGLMIRLLKNGQYIDIITTDAMLLKQLLAFKCLQTTFHEEFGVTKMIGKGSFAKVYLASKKQTGAQYAIKAFNKEFMLEQFKGKESLENEIRVMRRLNQDNLVHLHEAYETQNSIYFVIDLLQGGELLARAKTNPFSLDTLQKLMYNFIKALVHIHSKKCIHRDLKPENLLLKSKDSNVDVVIADFGLAAFLGEEILFKRCGTPGFVAPEILMYKEDDPFYDEKCDIFSAGVIFYILLTGKQPFQGADYKAILRANKNCEINYNIKQIQQASPKLQELIRKMLQQNPKDRPSAEACLQHPYFEEIFNKNDLVEIHENLIEYEIEHEHRLQKKGSFDSQVGSMELVVRTPILNGRTDTIGSLSVCSGQGSTSRIEKPQPQLQQQSKFSQFCQTMKTVQQDTNTNTMASPQNKKKDQQDLHKFALKNSYQQKQMSKDDDFVNEESAHLDDAIQKLNSQAPKIGLFKKSASYKVPKSTQE</sequence>
<evidence type="ECO:0000313" key="11">
    <source>
        <dbReference type="EMBL" id="CAD8088157.1"/>
    </source>
</evidence>
<gene>
    <name evidence="11" type="ORF">PPRIM_AZ9-3.1.T0800115</name>
</gene>
<keyword evidence="5" id="KW-0418">Kinase</keyword>
<keyword evidence="4 9" id="KW-0547">Nucleotide-binding</keyword>
<evidence type="ECO:0000256" key="2">
    <source>
        <dbReference type="ARBA" id="ARBA00022527"/>
    </source>
</evidence>
<name>A0A8S1N484_PARPR</name>
<organism evidence="11 12">
    <name type="scientific">Paramecium primaurelia</name>
    <dbReference type="NCBI Taxonomy" id="5886"/>
    <lineage>
        <taxon>Eukaryota</taxon>
        <taxon>Sar</taxon>
        <taxon>Alveolata</taxon>
        <taxon>Ciliophora</taxon>
        <taxon>Intramacronucleata</taxon>
        <taxon>Oligohymenophorea</taxon>
        <taxon>Peniculida</taxon>
        <taxon>Parameciidae</taxon>
        <taxon>Paramecium</taxon>
    </lineage>
</organism>
<keyword evidence="12" id="KW-1185">Reference proteome</keyword>
<dbReference type="PANTHER" id="PTHR43895:SF32">
    <property type="entry name" value="SERINE_THREONINE-PROTEIN KINASE CHK1"/>
    <property type="match status" value="1"/>
</dbReference>
<dbReference type="PROSITE" id="PS50011">
    <property type="entry name" value="PROTEIN_KINASE_DOM"/>
    <property type="match status" value="1"/>
</dbReference>
<dbReference type="GO" id="GO:0007165">
    <property type="term" value="P:signal transduction"/>
    <property type="evidence" value="ECO:0007669"/>
    <property type="project" value="TreeGrafter"/>
</dbReference>
<dbReference type="PROSITE" id="PS00107">
    <property type="entry name" value="PROTEIN_KINASE_ATP"/>
    <property type="match status" value="1"/>
</dbReference>
<evidence type="ECO:0000313" key="12">
    <source>
        <dbReference type="Proteomes" id="UP000688137"/>
    </source>
</evidence>
<dbReference type="Proteomes" id="UP000688137">
    <property type="component" value="Unassembled WGS sequence"/>
</dbReference>
<proteinExistence type="predicted"/>
<dbReference type="PROSITE" id="PS00108">
    <property type="entry name" value="PROTEIN_KINASE_ST"/>
    <property type="match status" value="1"/>
</dbReference>
<protein>
    <recommendedName>
        <fullName evidence="1">non-specific serine/threonine protein kinase</fullName>
        <ecNumber evidence="1">2.7.11.1</ecNumber>
    </recommendedName>
</protein>
<dbReference type="PANTHER" id="PTHR43895">
    <property type="entry name" value="CALCIUM/CALMODULIN-DEPENDENT PROTEIN KINASE KINASE-RELATED"/>
    <property type="match status" value="1"/>
</dbReference>
<dbReference type="EMBL" id="CAJJDM010000083">
    <property type="protein sequence ID" value="CAD8088157.1"/>
    <property type="molecule type" value="Genomic_DNA"/>
</dbReference>